<gene>
    <name evidence="1" type="ORF">Lery_2568</name>
</gene>
<dbReference type="RefSeq" id="WP_058527655.1">
    <property type="nucleotide sequence ID" value="NZ_CAAAHY010000013.1"/>
</dbReference>
<organism evidence="1 2">
    <name type="scientific">Legionella erythra</name>
    <dbReference type="NCBI Taxonomy" id="448"/>
    <lineage>
        <taxon>Bacteria</taxon>
        <taxon>Pseudomonadati</taxon>
        <taxon>Pseudomonadota</taxon>
        <taxon>Gammaproteobacteria</taxon>
        <taxon>Legionellales</taxon>
        <taxon>Legionellaceae</taxon>
        <taxon>Legionella</taxon>
    </lineage>
</organism>
<evidence type="ECO:0000313" key="2">
    <source>
        <dbReference type="Proteomes" id="UP000054773"/>
    </source>
</evidence>
<evidence type="ECO:0000313" key="1">
    <source>
        <dbReference type="EMBL" id="KTC94401.1"/>
    </source>
</evidence>
<sequence>MSKDYPIEINYYGQCFKLTDFIGLKPQFVNERKAMRLLQKRHEPCDYISKNEQKHYEIKPTETNIIALDSSNGLEDECDDEYNFVLTCDDPPRLLIDKTLNHSFLANGKKVLAAGGLIFRQGQLVGITNNSGHYRPTDEQMLAVIKALYLASDNRLSYYKSYVSKPAKTYVVQELVVLDGFSKASPLDDDEILLANGKRQMISGYETNSSRTEQEPERRFGLQLVSELNQKYTTTIALHSFFKVEAIENNSLVSSSKHNAL</sequence>
<accession>A0A0W0TFL4</accession>
<dbReference type="OrthoDB" id="5653635at2"/>
<dbReference type="AlphaFoldDB" id="A0A0W0TFL4"/>
<protein>
    <submittedName>
        <fullName evidence="1">Uncharacterized protein</fullName>
    </submittedName>
</protein>
<dbReference type="EMBL" id="LNYA01000034">
    <property type="protein sequence ID" value="KTC94401.1"/>
    <property type="molecule type" value="Genomic_DNA"/>
</dbReference>
<comment type="caution">
    <text evidence="1">The sequence shown here is derived from an EMBL/GenBank/DDBJ whole genome shotgun (WGS) entry which is preliminary data.</text>
</comment>
<dbReference type="PATRIC" id="fig|448.7.peg.2693"/>
<reference evidence="1 2" key="1">
    <citation type="submission" date="2015-11" db="EMBL/GenBank/DDBJ databases">
        <title>Genomic analysis of 38 Legionella species identifies large and diverse effector repertoires.</title>
        <authorList>
            <person name="Burstein D."/>
            <person name="Amaro F."/>
            <person name="Zusman T."/>
            <person name="Lifshitz Z."/>
            <person name="Cohen O."/>
            <person name="Gilbert J.A."/>
            <person name="Pupko T."/>
            <person name="Shuman H.A."/>
            <person name="Segal G."/>
        </authorList>
    </citation>
    <scope>NUCLEOTIDE SEQUENCE [LARGE SCALE GENOMIC DNA]</scope>
    <source>
        <strain evidence="1 2">SE-32A-C8</strain>
    </source>
</reference>
<keyword evidence="2" id="KW-1185">Reference proteome</keyword>
<proteinExistence type="predicted"/>
<name>A0A0W0TFL4_LEGER</name>
<dbReference type="Proteomes" id="UP000054773">
    <property type="component" value="Unassembled WGS sequence"/>
</dbReference>